<keyword evidence="2" id="KW-0217">Developmental protein</keyword>
<evidence type="ECO:0000256" key="8">
    <source>
        <dbReference type="ARBA" id="ARBA00023159"/>
    </source>
</evidence>
<keyword evidence="7" id="KW-0238">DNA-binding</keyword>
<dbReference type="Proteomes" id="UP000636709">
    <property type="component" value="Unassembled WGS sequence"/>
</dbReference>
<feature type="region of interest" description="Disordered" evidence="13">
    <location>
        <begin position="1"/>
        <end position="45"/>
    </location>
</feature>
<feature type="domain" description="HTH myb-type" evidence="15">
    <location>
        <begin position="53"/>
        <end position="102"/>
    </location>
</feature>
<feature type="region of interest" description="Disordered" evidence="13">
    <location>
        <begin position="322"/>
        <end position="357"/>
    </location>
</feature>
<name>A0A835EXE4_9POAL</name>
<feature type="domain" description="HTH myb-type" evidence="15">
    <location>
        <begin position="103"/>
        <end position="157"/>
    </location>
</feature>
<dbReference type="InterPro" id="IPR009057">
    <property type="entry name" value="Homeodomain-like_sf"/>
</dbReference>
<keyword evidence="8" id="KW-0010">Activator</keyword>
<dbReference type="PROSITE" id="PS50090">
    <property type="entry name" value="MYB_LIKE"/>
    <property type="match status" value="2"/>
</dbReference>
<evidence type="ECO:0000256" key="3">
    <source>
        <dbReference type="ARBA" id="ARBA00022737"/>
    </source>
</evidence>
<dbReference type="GO" id="GO:0005634">
    <property type="term" value="C:nucleus"/>
    <property type="evidence" value="ECO:0007669"/>
    <property type="project" value="UniProtKB-SubCell"/>
</dbReference>
<dbReference type="GO" id="GO:0009908">
    <property type="term" value="P:flower development"/>
    <property type="evidence" value="ECO:0007669"/>
    <property type="project" value="UniProtKB-KW"/>
</dbReference>
<evidence type="ECO:0000256" key="2">
    <source>
        <dbReference type="ARBA" id="ARBA00022473"/>
    </source>
</evidence>
<feature type="region of interest" description="Disordered" evidence="13">
    <location>
        <begin position="373"/>
        <end position="393"/>
    </location>
</feature>
<dbReference type="PANTHER" id="PTHR47995">
    <property type="entry name" value="TRANSCRIPTION FACTOR MYB33-RELATED"/>
    <property type="match status" value="1"/>
</dbReference>
<keyword evidence="6" id="KW-0287">Flowering</keyword>
<gene>
    <name evidence="16" type="ORF">HU200_022632</name>
</gene>
<evidence type="ECO:0000256" key="6">
    <source>
        <dbReference type="ARBA" id="ARBA00023089"/>
    </source>
</evidence>
<accession>A0A835EXE4</accession>
<dbReference type="EMBL" id="JACEFO010001676">
    <property type="protein sequence ID" value="KAF8722176.1"/>
    <property type="molecule type" value="Genomic_DNA"/>
</dbReference>
<dbReference type="PANTHER" id="PTHR47995:SF1">
    <property type="entry name" value="OS03G0578900 PROTEIN"/>
    <property type="match status" value="1"/>
</dbReference>
<evidence type="ECO:0000313" key="16">
    <source>
        <dbReference type="EMBL" id="KAF8722176.1"/>
    </source>
</evidence>
<dbReference type="AlphaFoldDB" id="A0A835EXE4"/>
<keyword evidence="17" id="KW-1185">Reference proteome</keyword>
<dbReference type="GO" id="GO:0003700">
    <property type="term" value="F:DNA-binding transcription factor activity"/>
    <property type="evidence" value="ECO:0007669"/>
    <property type="project" value="UniProtKB-ARBA"/>
</dbReference>
<dbReference type="SUPFAM" id="SSF46689">
    <property type="entry name" value="Homeodomain-like"/>
    <property type="match status" value="1"/>
</dbReference>
<dbReference type="FunFam" id="1.10.10.60:FF:000119">
    <property type="entry name" value="Transcription factor GAMYB"/>
    <property type="match status" value="1"/>
</dbReference>
<keyword evidence="9" id="KW-0804">Transcription</keyword>
<protein>
    <recommendedName>
        <fullName evidence="11">Transcription factor GAMYB</fullName>
    </recommendedName>
    <alternativeName>
        <fullName evidence="12">OsGAMyb</fullName>
    </alternativeName>
</protein>
<dbReference type="GO" id="GO:0000976">
    <property type="term" value="F:transcription cis-regulatory region binding"/>
    <property type="evidence" value="ECO:0007669"/>
    <property type="project" value="UniProtKB-ARBA"/>
</dbReference>
<feature type="compositionally biased region" description="Low complexity" evidence="13">
    <location>
        <begin position="1"/>
        <end position="15"/>
    </location>
</feature>
<feature type="domain" description="Myb-like" evidence="14">
    <location>
        <begin position="50"/>
        <end position="102"/>
    </location>
</feature>
<evidence type="ECO:0000256" key="9">
    <source>
        <dbReference type="ARBA" id="ARBA00023163"/>
    </source>
</evidence>
<dbReference type="CDD" id="cd00167">
    <property type="entry name" value="SANT"/>
    <property type="match status" value="2"/>
</dbReference>
<organism evidence="16 17">
    <name type="scientific">Digitaria exilis</name>
    <dbReference type="NCBI Taxonomy" id="1010633"/>
    <lineage>
        <taxon>Eukaryota</taxon>
        <taxon>Viridiplantae</taxon>
        <taxon>Streptophyta</taxon>
        <taxon>Embryophyta</taxon>
        <taxon>Tracheophyta</taxon>
        <taxon>Spermatophyta</taxon>
        <taxon>Magnoliopsida</taxon>
        <taxon>Liliopsida</taxon>
        <taxon>Poales</taxon>
        <taxon>Poaceae</taxon>
        <taxon>PACMAD clade</taxon>
        <taxon>Panicoideae</taxon>
        <taxon>Panicodae</taxon>
        <taxon>Paniceae</taxon>
        <taxon>Anthephorinae</taxon>
        <taxon>Digitaria</taxon>
    </lineage>
</organism>
<evidence type="ECO:0000256" key="10">
    <source>
        <dbReference type="ARBA" id="ARBA00023242"/>
    </source>
</evidence>
<evidence type="ECO:0000256" key="12">
    <source>
        <dbReference type="ARBA" id="ARBA00078675"/>
    </source>
</evidence>
<evidence type="ECO:0000256" key="7">
    <source>
        <dbReference type="ARBA" id="ARBA00023125"/>
    </source>
</evidence>
<keyword evidence="10" id="KW-0539">Nucleus</keyword>
<evidence type="ECO:0000259" key="14">
    <source>
        <dbReference type="PROSITE" id="PS50090"/>
    </source>
</evidence>
<sequence length="430" mass="46020">MERRSPGAALLASSSPEEEEEKSAAAEEGRHAAMAAAEQQQEEEDEAAVPVALKKGPWTTSEDAMLVDHVRRHGEGNWNAVQRLTGLLRCGKSCRLRWTNHLRPNLKKGSFSPDEELLIAQLHAQLGNKWARMAAHLPGRTDNEIKNYWNTMTKRRQRAGLPVYPPEVQLQLALSNSKRCRFDEFSNVQALDAAASAAGYTSSRPAPLDLARQLAATSQMVQFLSSPPPAFSAPASPWPAARPFARNAQFFQFAAHHSSAVSPSTPDAPGGPVAGLRRCRRPRAAAAGGGAAALLPDHHQHQNLNAESLEKMLQELHDAIKVDPSPAASGGGGGVLERRHGGGGENKSGGQHRDDDMDTLFDMMIPTLNAPAAAATTNHSGSTSQHSNDDQEPSAVDLAVDLQATGGASSSAQDWGLDGVCQWSNMSRIC</sequence>
<dbReference type="InterPro" id="IPR001005">
    <property type="entry name" value="SANT/Myb"/>
</dbReference>
<feature type="compositionally biased region" description="Basic and acidic residues" evidence="13">
    <location>
        <begin position="22"/>
        <end position="31"/>
    </location>
</feature>
<evidence type="ECO:0000256" key="4">
    <source>
        <dbReference type="ARBA" id="ARBA00022782"/>
    </source>
</evidence>
<dbReference type="PROSITE" id="PS51294">
    <property type="entry name" value="HTH_MYB"/>
    <property type="match status" value="2"/>
</dbReference>
<keyword evidence="5" id="KW-0805">Transcription regulation</keyword>
<dbReference type="GO" id="GO:1901141">
    <property type="term" value="P:regulation of lignin biosynthetic process"/>
    <property type="evidence" value="ECO:0007669"/>
    <property type="project" value="UniProtKB-ARBA"/>
</dbReference>
<dbReference type="Pfam" id="PF00249">
    <property type="entry name" value="Myb_DNA-binding"/>
    <property type="match status" value="2"/>
</dbReference>
<dbReference type="GO" id="GO:0030154">
    <property type="term" value="P:cell differentiation"/>
    <property type="evidence" value="ECO:0007669"/>
    <property type="project" value="UniProtKB-KW"/>
</dbReference>
<keyword evidence="4" id="KW-0221">Differentiation</keyword>
<dbReference type="SMART" id="SM00717">
    <property type="entry name" value="SANT"/>
    <property type="match status" value="2"/>
</dbReference>
<dbReference type="GO" id="GO:0009555">
    <property type="term" value="P:pollen development"/>
    <property type="evidence" value="ECO:0007669"/>
    <property type="project" value="UniProtKB-ARBA"/>
</dbReference>
<comment type="subcellular location">
    <subcellularLocation>
        <location evidence="1">Nucleus</location>
    </subcellularLocation>
</comment>
<evidence type="ECO:0000256" key="13">
    <source>
        <dbReference type="SAM" id="MobiDB-lite"/>
    </source>
</evidence>
<dbReference type="Gene3D" id="1.10.10.60">
    <property type="entry name" value="Homeodomain-like"/>
    <property type="match status" value="2"/>
</dbReference>
<feature type="domain" description="Myb-like" evidence="14">
    <location>
        <begin position="103"/>
        <end position="153"/>
    </location>
</feature>
<reference evidence="16" key="1">
    <citation type="submission" date="2020-07" db="EMBL/GenBank/DDBJ databases">
        <title>Genome sequence and genetic diversity analysis of an under-domesticated orphan crop, white fonio (Digitaria exilis).</title>
        <authorList>
            <person name="Bennetzen J.L."/>
            <person name="Chen S."/>
            <person name="Ma X."/>
            <person name="Wang X."/>
            <person name="Yssel A.E.J."/>
            <person name="Chaluvadi S.R."/>
            <person name="Johnson M."/>
            <person name="Gangashetty P."/>
            <person name="Hamidou F."/>
            <person name="Sanogo M.D."/>
            <person name="Zwaenepoel A."/>
            <person name="Wallace J."/>
            <person name="Van De Peer Y."/>
            <person name="Van Deynze A."/>
        </authorList>
    </citation>
    <scope>NUCLEOTIDE SEQUENCE</scope>
    <source>
        <tissue evidence="16">Leaves</tissue>
    </source>
</reference>
<dbReference type="InterPro" id="IPR017930">
    <property type="entry name" value="Myb_dom"/>
</dbReference>
<dbReference type="OrthoDB" id="2143914at2759"/>
<evidence type="ECO:0000256" key="11">
    <source>
        <dbReference type="ARBA" id="ARBA00071221"/>
    </source>
</evidence>
<comment type="caution">
    <text evidence="16">The sequence shown here is derived from an EMBL/GenBank/DDBJ whole genome shotgun (WGS) entry which is preliminary data.</text>
</comment>
<evidence type="ECO:0000259" key="15">
    <source>
        <dbReference type="PROSITE" id="PS51294"/>
    </source>
</evidence>
<dbReference type="FunFam" id="1.10.10.60:FF:000001">
    <property type="entry name" value="MYB-related transcription factor"/>
    <property type="match status" value="1"/>
</dbReference>
<evidence type="ECO:0000256" key="5">
    <source>
        <dbReference type="ARBA" id="ARBA00023015"/>
    </source>
</evidence>
<evidence type="ECO:0000256" key="1">
    <source>
        <dbReference type="ARBA" id="ARBA00004123"/>
    </source>
</evidence>
<evidence type="ECO:0000313" key="17">
    <source>
        <dbReference type="Proteomes" id="UP000636709"/>
    </source>
</evidence>
<keyword evidence="3" id="KW-0677">Repeat</keyword>
<proteinExistence type="predicted"/>